<dbReference type="Proteomes" id="UP000197097">
    <property type="component" value="Unassembled WGS sequence"/>
</dbReference>
<sequence>MSIMTNALLLPNWIVTDALIDDDGVYQIAASPKHPPVYCSKCDRQSELSPIGTKPLKCVDAPVHGRQTFVTITLTRYQCGTCRGTFWESVGDFHPKRRMAHRCVRYIQNKSLLIPNTHVAEEVGVDESTVRRISNEHADALNAQHRRELRAPRLMGMDETTLAGSMRAVFVNLEDGWPFELLANHKSATIENFLLNLPGYKDVEVVTMDLFGPYRQIVEAVMPQAAIVADKWHVTKMANEAMTQARLKCQKTLQENERLELVRCRGLFQVRHKKLSAAQQLSLDGWLRNYDGLREPYWIKEAFFSVWDHASRESARVALHNWRASIPDDLEELFKKAINASVEWENEILNFFSYNRLTNAVVERRNKDFKAIQRQGSNNDFETIRNRALFGKPAGRKKAEYLAKLKAWRETNPTCVTCSQPFDEAAEESVKKAASHPLTPRSFTIGYKECHACLQAEEDWWKFGWKANAEEMNIRYQAMQAAKEAAESEGS</sequence>
<dbReference type="OrthoDB" id="46712at2"/>
<accession>A0A246K5F9</accession>
<protein>
    <recommendedName>
        <fullName evidence="1">Transposase IS204/IS1001/IS1096/IS1165 DDE domain-containing protein</fullName>
    </recommendedName>
</protein>
<keyword evidence="3" id="KW-1185">Reference proteome</keyword>
<dbReference type="PANTHER" id="PTHR33498">
    <property type="entry name" value="TRANSPOSASE FOR INSERTION SEQUENCE ELEMENT IS1557"/>
    <property type="match status" value="1"/>
</dbReference>
<dbReference type="Pfam" id="PF01610">
    <property type="entry name" value="DDE_Tnp_ISL3"/>
    <property type="match status" value="1"/>
</dbReference>
<dbReference type="InterPro" id="IPR002560">
    <property type="entry name" value="Transposase_DDE"/>
</dbReference>
<dbReference type="NCBIfam" id="NF033550">
    <property type="entry name" value="transpos_ISL3"/>
    <property type="match status" value="1"/>
</dbReference>
<evidence type="ECO:0000259" key="1">
    <source>
        <dbReference type="Pfam" id="PF01610"/>
    </source>
</evidence>
<comment type="caution">
    <text evidence="2">The sequence shown here is derived from an EMBL/GenBank/DDBJ whole genome shotgun (WGS) entry which is preliminary data.</text>
</comment>
<reference evidence="2 3" key="1">
    <citation type="journal article" date="2002" name="Int. J. Syst. Evol. Microbiol.">
        <title>Sphingopyxis witflariensis sp. nov., isolated from activated sludge.</title>
        <authorList>
            <person name="Kampfer P."/>
            <person name="Witzenberger R."/>
            <person name="Denner E.B."/>
            <person name="Busse H.J."/>
            <person name="Neef A."/>
        </authorList>
    </citation>
    <scope>NUCLEOTIDE SEQUENCE [LARGE SCALE GENOMIC DNA]</scope>
    <source>
        <strain evidence="2 3">DSM 14551</strain>
    </source>
</reference>
<dbReference type="AlphaFoldDB" id="A0A246K5F9"/>
<evidence type="ECO:0000313" key="2">
    <source>
        <dbReference type="EMBL" id="OWR01251.1"/>
    </source>
</evidence>
<evidence type="ECO:0000313" key="3">
    <source>
        <dbReference type="Proteomes" id="UP000197097"/>
    </source>
</evidence>
<gene>
    <name evidence="2" type="ORF">CDQ91_02230</name>
</gene>
<name>A0A246K5F9_9SPHN</name>
<feature type="domain" description="Transposase IS204/IS1001/IS1096/IS1165 DDE" evidence="1">
    <location>
        <begin position="155"/>
        <end position="376"/>
    </location>
</feature>
<dbReference type="InterPro" id="IPR047951">
    <property type="entry name" value="Transpos_ISL3"/>
</dbReference>
<dbReference type="PANTHER" id="PTHR33498:SF1">
    <property type="entry name" value="TRANSPOSASE FOR INSERTION SEQUENCE ELEMENT IS1557"/>
    <property type="match status" value="1"/>
</dbReference>
<dbReference type="RefSeq" id="WP_088471061.1">
    <property type="nucleotide sequence ID" value="NZ_NISJ01000001.1"/>
</dbReference>
<dbReference type="EMBL" id="NISJ01000001">
    <property type="protein sequence ID" value="OWR01251.1"/>
    <property type="molecule type" value="Genomic_DNA"/>
</dbReference>
<proteinExistence type="predicted"/>
<organism evidence="2 3">
    <name type="scientific">Sphingopyxis witflariensis</name>
    <dbReference type="NCBI Taxonomy" id="173675"/>
    <lineage>
        <taxon>Bacteria</taxon>
        <taxon>Pseudomonadati</taxon>
        <taxon>Pseudomonadota</taxon>
        <taxon>Alphaproteobacteria</taxon>
        <taxon>Sphingomonadales</taxon>
        <taxon>Sphingomonadaceae</taxon>
        <taxon>Sphingopyxis</taxon>
    </lineage>
</organism>